<protein>
    <submittedName>
        <fullName evidence="7">Outer membrane protein A</fullName>
    </submittedName>
</protein>
<evidence type="ECO:0000313" key="8">
    <source>
        <dbReference type="Proteomes" id="UP000207598"/>
    </source>
</evidence>
<reference evidence="7 8" key="1">
    <citation type="submission" date="2017-05" db="EMBL/GenBank/DDBJ databases">
        <authorList>
            <person name="Song R."/>
            <person name="Chenine A.L."/>
            <person name="Ruprecht R.M."/>
        </authorList>
    </citation>
    <scope>NUCLEOTIDE SEQUENCE [LARGE SCALE GENOMIC DNA]</scope>
    <source>
        <strain evidence="7 8">CECT 8898</strain>
    </source>
</reference>
<dbReference type="PANTHER" id="PTHR30329:SF21">
    <property type="entry name" value="LIPOPROTEIN YIAD-RELATED"/>
    <property type="match status" value="1"/>
</dbReference>
<evidence type="ECO:0000313" key="7">
    <source>
        <dbReference type="EMBL" id="SMX49116.1"/>
    </source>
</evidence>
<organism evidence="7 8">
    <name type="scientific">Maliponia aquimaris</name>
    <dbReference type="NCBI Taxonomy" id="1673631"/>
    <lineage>
        <taxon>Bacteria</taxon>
        <taxon>Pseudomonadati</taxon>
        <taxon>Pseudomonadota</taxon>
        <taxon>Alphaproteobacteria</taxon>
        <taxon>Rhodobacterales</taxon>
        <taxon>Paracoccaceae</taxon>
        <taxon>Maliponia</taxon>
    </lineage>
</organism>
<dbReference type="SUPFAM" id="SSF103088">
    <property type="entry name" value="OmpA-like"/>
    <property type="match status" value="1"/>
</dbReference>
<dbReference type="Proteomes" id="UP000207598">
    <property type="component" value="Unassembled WGS sequence"/>
</dbReference>
<accession>A0A238L472</accession>
<feature type="signal peptide" evidence="5">
    <location>
        <begin position="1"/>
        <end position="20"/>
    </location>
</feature>
<name>A0A238L472_9RHOB</name>
<keyword evidence="3" id="KW-0998">Cell outer membrane</keyword>
<keyword evidence="8" id="KW-1185">Reference proteome</keyword>
<dbReference type="InterPro" id="IPR006665">
    <property type="entry name" value="OmpA-like"/>
</dbReference>
<dbReference type="PRINTS" id="PR01021">
    <property type="entry name" value="OMPADOMAIN"/>
</dbReference>
<dbReference type="PANTHER" id="PTHR30329">
    <property type="entry name" value="STATOR ELEMENT OF FLAGELLAR MOTOR COMPLEX"/>
    <property type="match status" value="1"/>
</dbReference>
<keyword evidence="5" id="KW-0732">Signal</keyword>
<evidence type="ECO:0000256" key="3">
    <source>
        <dbReference type="ARBA" id="ARBA00023237"/>
    </source>
</evidence>
<dbReference type="Gene3D" id="3.30.1330.60">
    <property type="entry name" value="OmpA-like domain"/>
    <property type="match status" value="1"/>
</dbReference>
<dbReference type="GO" id="GO:0009279">
    <property type="term" value="C:cell outer membrane"/>
    <property type="evidence" value="ECO:0007669"/>
    <property type="project" value="UniProtKB-SubCell"/>
</dbReference>
<proteinExistence type="predicted"/>
<evidence type="ECO:0000259" key="6">
    <source>
        <dbReference type="PROSITE" id="PS51123"/>
    </source>
</evidence>
<dbReference type="InterPro" id="IPR006664">
    <property type="entry name" value="OMP_bac"/>
</dbReference>
<dbReference type="InterPro" id="IPR050330">
    <property type="entry name" value="Bact_OuterMem_StrucFunc"/>
</dbReference>
<dbReference type="PROSITE" id="PS51123">
    <property type="entry name" value="OMPA_2"/>
    <property type="match status" value="1"/>
</dbReference>
<gene>
    <name evidence="7" type="primary">ompA</name>
    <name evidence="7" type="ORF">MAA8898_04192</name>
</gene>
<keyword evidence="2 4" id="KW-0472">Membrane</keyword>
<comment type="subcellular location">
    <subcellularLocation>
        <location evidence="1">Cell outer membrane</location>
    </subcellularLocation>
</comment>
<dbReference type="Pfam" id="PF00691">
    <property type="entry name" value="OmpA"/>
    <property type="match status" value="1"/>
</dbReference>
<dbReference type="AlphaFoldDB" id="A0A238L472"/>
<evidence type="ECO:0000256" key="4">
    <source>
        <dbReference type="PROSITE-ProRule" id="PRU00473"/>
    </source>
</evidence>
<evidence type="ECO:0000256" key="2">
    <source>
        <dbReference type="ARBA" id="ARBA00023136"/>
    </source>
</evidence>
<dbReference type="EMBL" id="FXYF01000015">
    <property type="protein sequence ID" value="SMX49116.1"/>
    <property type="molecule type" value="Genomic_DNA"/>
</dbReference>
<evidence type="ECO:0000256" key="5">
    <source>
        <dbReference type="SAM" id="SignalP"/>
    </source>
</evidence>
<feature type="chain" id="PRO_5012602014" evidence="5">
    <location>
        <begin position="21"/>
        <end position="219"/>
    </location>
</feature>
<feature type="domain" description="OmpA-like" evidence="6">
    <location>
        <begin position="100"/>
        <end position="218"/>
    </location>
</feature>
<dbReference type="InterPro" id="IPR036737">
    <property type="entry name" value="OmpA-like_sf"/>
</dbReference>
<sequence length="219" mass="23859">MTRSFLIACTVLWLPAVALAQSTVTLDSFKLDDPPKPDAAATEMRDCLLNPDACESAEFKSGASITLDDVVNLGVVERKPEPVAVPGQPTTSIAVVDREPPKPLPTIDLEILFAYDSFDLTPEARIKLSSLASALQDPSFKDRTLIFIGHTDAVGSAAYNRLLSQRRADAVAQYVRQTMNLPTSKIQSVGVGFDKLKNVYRPDAAENRRVQVVVFDPNT</sequence>
<evidence type="ECO:0000256" key="1">
    <source>
        <dbReference type="ARBA" id="ARBA00004442"/>
    </source>
</evidence>
<dbReference type="RefSeq" id="WP_176445260.1">
    <property type="nucleotide sequence ID" value="NZ_FXYF01000015.1"/>
</dbReference>
<dbReference type="CDD" id="cd07185">
    <property type="entry name" value="OmpA_C-like"/>
    <property type="match status" value="1"/>
</dbReference>